<dbReference type="PROSITE" id="PS50126">
    <property type="entry name" value="S1"/>
    <property type="match status" value="1"/>
</dbReference>
<dbReference type="Gene3D" id="2.40.50.140">
    <property type="entry name" value="Nucleic acid-binding proteins"/>
    <property type="match status" value="1"/>
</dbReference>
<name>A0A3M7HT65_HORWE</name>
<comment type="subcellular location">
    <subcellularLocation>
        <location evidence="1">Nucleus</location>
        <location evidence="1">Nucleolus</location>
    </subcellularLocation>
</comment>
<reference evidence="5 6" key="1">
    <citation type="journal article" date="2018" name="BMC Genomics">
        <title>Genomic evidence for intraspecific hybridization in a clonal and extremely halotolerant yeast.</title>
        <authorList>
            <person name="Gostincar C."/>
            <person name="Stajich J.E."/>
            <person name="Zupancic J."/>
            <person name="Zalar P."/>
            <person name="Gunde-Cimerman N."/>
        </authorList>
    </citation>
    <scope>NUCLEOTIDE SEQUENCE [LARGE SCALE GENOMIC DNA]</scope>
    <source>
        <strain evidence="5 6">EXF-562</strain>
    </source>
</reference>
<dbReference type="GO" id="GO:0005730">
    <property type="term" value="C:nucleolus"/>
    <property type="evidence" value="ECO:0007669"/>
    <property type="project" value="UniProtKB-SubCell"/>
</dbReference>
<evidence type="ECO:0000313" key="6">
    <source>
        <dbReference type="Proteomes" id="UP000280598"/>
    </source>
</evidence>
<proteinExistence type="predicted"/>
<evidence type="ECO:0000259" key="4">
    <source>
        <dbReference type="PROSITE" id="PS50126"/>
    </source>
</evidence>
<comment type="caution">
    <text evidence="5">The sequence shown here is derived from an EMBL/GenBank/DDBJ whole genome shotgun (WGS) entry which is preliminary data.</text>
</comment>
<protein>
    <recommendedName>
        <fullName evidence="4">S1 motif domain-containing protein</fullName>
    </recommendedName>
</protein>
<dbReference type="SUPFAM" id="SSF50249">
    <property type="entry name" value="Nucleic acid-binding proteins"/>
    <property type="match status" value="1"/>
</dbReference>
<dbReference type="AlphaFoldDB" id="A0A3M7HT65"/>
<dbReference type="GO" id="GO:0003723">
    <property type="term" value="F:RNA binding"/>
    <property type="evidence" value="ECO:0007669"/>
    <property type="project" value="InterPro"/>
</dbReference>
<evidence type="ECO:0000256" key="1">
    <source>
        <dbReference type="ARBA" id="ARBA00004604"/>
    </source>
</evidence>
<dbReference type="Pfam" id="PF10447">
    <property type="entry name" value="EXOSC1"/>
    <property type="match status" value="2"/>
</dbReference>
<dbReference type="InterPro" id="IPR019495">
    <property type="entry name" value="EXOSC1_C"/>
</dbReference>
<evidence type="ECO:0000256" key="3">
    <source>
        <dbReference type="ARBA" id="ARBA00022835"/>
    </source>
</evidence>
<gene>
    <name evidence="5" type="ORF">D0860_01044</name>
</gene>
<dbReference type="EMBL" id="QWIS01000011">
    <property type="protein sequence ID" value="RMZ16438.1"/>
    <property type="molecule type" value="Genomic_DNA"/>
</dbReference>
<keyword evidence="2" id="KW-0963">Cytoplasm</keyword>
<dbReference type="Pfam" id="PF14382">
    <property type="entry name" value="ECR1_N"/>
    <property type="match status" value="1"/>
</dbReference>
<dbReference type="InterPro" id="IPR039771">
    <property type="entry name" value="Csl4"/>
</dbReference>
<dbReference type="Proteomes" id="UP000280598">
    <property type="component" value="Unassembled WGS sequence"/>
</dbReference>
<sequence length="201" mass="21343">MPQDPLKTTMSSQPMALPGQVLGPTVANNIGSGTHVHGDTLIASIAGPLTSTPSTSKANKLPTVSVARPSGALLPETGTIVLGRITRTNPRQANLSILALGSAGEHTCSDPFPALIRQQDIRATEVDKVKVAESFRVGDIVRAVVISLGDERSYYLSTAKNELGVVMARSEWGNTMVPVSWKEFMDPESGAREMRKVAKPV</sequence>
<dbReference type="CDD" id="cd05791">
    <property type="entry name" value="S1_CSL4"/>
    <property type="match status" value="1"/>
</dbReference>
<dbReference type="GO" id="GO:0000176">
    <property type="term" value="C:nuclear exosome (RNase complex)"/>
    <property type="evidence" value="ECO:0007669"/>
    <property type="project" value="TreeGrafter"/>
</dbReference>
<feature type="domain" description="S1 motif" evidence="4">
    <location>
        <begin position="78"/>
        <end position="160"/>
    </location>
</feature>
<evidence type="ECO:0000313" key="5">
    <source>
        <dbReference type="EMBL" id="RMZ16438.1"/>
    </source>
</evidence>
<dbReference type="GO" id="GO:0006396">
    <property type="term" value="P:RNA processing"/>
    <property type="evidence" value="ECO:0007669"/>
    <property type="project" value="InterPro"/>
</dbReference>
<dbReference type="SUPFAM" id="SSF110324">
    <property type="entry name" value="Ribosomal L27 protein-like"/>
    <property type="match status" value="1"/>
</dbReference>
<keyword evidence="3" id="KW-0271">Exosome</keyword>
<dbReference type="PANTHER" id="PTHR12686">
    <property type="entry name" value="3'-5' EXORIBONUCLEASE CSL4-RELATED"/>
    <property type="match status" value="1"/>
</dbReference>
<dbReference type="InterPro" id="IPR012340">
    <property type="entry name" value="NA-bd_OB-fold"/>
</dbReference>
<accession>A0A3M7HT65</accession>
<evidence type="ECO:0000256" key="2">
    <source>
        <dbReference type="ARBA" id="ARBA00022490"/>
    </source>
</evidence>
<dbReference type="InterPro" id="IPR003029">
    <property type="entry name" value="S1_domain"/>
</dbReference>
<organism evidence="5 6">
    <name type="scientific">Hortaea werneckii</name>
    <name type="common">Black yeast</name>
    <name type="synonym">Cladosporium werneckii</name>
    <dbReference type="NCBI Taxonomy" id="91943"/>
    <lineage>
        <taxon>Eukaryota</taxon>
        <taxon>Fungi</taxon>
        <taxon>Dikarya</taxon>
        <taxon>Ascomycota</taxon>
        <taxon>Pezizomycotina</taxon>
        <taxon>Dothideomycetes</taxon>
        <taxon>Dothideomycetidae</taxon>
        <taxon>Mycosphaerellales</taxon>
        <taxon>Teratosphaeriaceae</taxon>
        <taxon>Hortaea</taxon>
    </lineage>
</organism>
<dbReference type="FunFam" id="2.40.50.140:FF:000198">
    <property type="entry name" value="Exosome complex component CSL4"/>
    <property type="match status" value="1"/>
</dbReference>
<dbReference type="GO" id="GO:0005737">
    <property type="term" value="C:cytoplasm"/>
    <property type="evidence" value="ECO:0007669"/>
    <property type="project" value="TreeGrafter"/>
</dbReference>
<dbReference type="InterPro" id="IPR025721">
    <property type="entry name" value="Exosome_cplx_N_dom"/>
</dbReference>
<dbReference type="PANTHER" id="PTHR12686:SF8">
    <property type="entry name" value="EXOSOME COMPLEX COMPONENT CSL4"/>
    <property type="match status" value="1"/>
</dbReference>